<dbReference type="PANTHER" id="PTHR43677">
    <property type="entry name" value="SHORT-CHAIN DEHYDROGENASE/REDUCTASE"/>
    <property type="match status" value="1"/>
</dbReference>
<dbReference type="InterPro" id="IPR011032">
    <property type="entry name" value="GroES-like_sf"/>
</dbReference>
<comment type="caution">
    <text evidence="2">The sequence shown here is derived from an EMBL/GenBank/DDBJ whole genome shotgun (WGS) entry which is preliminary data.</text>
</comment>
<reference evidence="2" key="1">
    <citation type="submission" date="2019-10" db="EMBL/GenBank/DDBJ databases">
        <title>Description of Paenibacillus glebae sp. nov.</title>
        <authorList>
            <person name="Carlier A."/>
            <person name="Qi S."/>
        </authorList>
    </citation>
    <scope>NUCLEOTIDE SEQUENCE</scope>
    <source>
        <strain evidence="2">LMG 31456</strain>
    </source>
</reference>
<dbReference type="SUPFAM" id="SSF50129">
    <property type="entry name" value="GroES-like"/>
    <property type="match status" value="1"/>
</dbReference>
<dbReference type="NCBIfam" id="TIGR02823">
    <property type="entry name" value="oxido_YhdH"/>
    <property type="match status" value="1"/>
</dbReference>
<protein>
    <submittedName>
        <fullName evidence="2">Acryloyl-CoA reductase</fullName>
        <ecNumber evidence="2">1.3.1.95</ecNumber>
    </submittedName>
</protein>
<evidence type="ECO:0000313" key="2">
    <source>
        <dbReference type="EMBL" id="NOU96696.1"/>
    </source>
</evidence>
<dbReference type="EMBL" id="WHOD01000101">
    <property type="protein sequence ID" value="NOU96696.1"/>
    <property type="molecule type" value="Genomic_DNA"/>
</dbReference>
<dbReference type="InterPro" id="IPR051397">
    <property type="entry name" value="Zn-ADH-like_protein"/>
</dbReference>
<proteinExistence type="predicted"/>
<sequence>MELGSFGALMVNKENDRLAITLQELQVEDLPAGEVLIRVHYSGLNYKDALACRLNGGIVRAYPHIPGIDLAGEVCASADARFQPGQKVIVTGFGLGVSHFGGFSAMARVPADWVVPLPADLEPREAMAIGTAGLTAAISIERMEHNGLHPAQGPVLVTGATGGVGSVAIALLAARGYEVVASSGKAEEHEYLRALGARNIIGRLGAAAGGGEAAVKPLEKQQWAGAVDPVGGSGLAFLLASIRYGGSVAVSGLTGGGAVPTTVHPFILRGVNLLGIDSVQYPIERRSALWEQMAADLKSAGQLERISSRTIRLQEVPQAAEELLAGRVRGRIVVEL</sequence>
<feature type="domain" description="Enoyl reductase (ER)" evidence="1">
    <location>
        <begin position="13"/>
        <end position="334"/>
    </location>
</feature>
<gene>
    <name evidence="2" type="ORF">GC093_26260</name>
</gene>
<dbReference type="Gene3D" id="3.40.50.720">
    <property type="entry name" value="NAD(P)-binding Rossmann-like Domain"/>
    <property type="match status" value="1"/>
</dbReference>
<dbReference type="Pfam" id="PF00107">
    <property type="entry name" value="ADH_zinc_N"/>
    <property type="match status" value="1"/>
</dbReference>
<dbReference type="Pfam" id="PF08240">
    <property type="entry name" value="ADH_N"/>
    <property type="match status" value="1"/>
</dbReference>
<keyword evidence="2" id="KW-0560">Oxidoreductase</keyword>
<evidence type="ECO:0000313" key="3">
    <source>
        <dbReference type="Proteomes" id="UP000641588"/>
    </source>
</evidence>
<dbReference type="SUPFAM" id="SSF51735">
    <property type="entry name" value="NAD(P)-binding Rossmann-fold domains"/>
    <property type="match status" value="1"/>
</dbReference>
<name>A0A972K2F2_9BACL</name>
<dbReference type="InterPro" id="IPR020843">
    <property type="entry name" value="ER"/>
</dbReference>
<dbReference type="Proteomes" id="UP000641588">
    <property type="component" value="Unassembled WGS sequence"/>
</dbReference>
<dbReference type="RefSeq" id="WP_171654927.1">
    <property type="nucleotide sequence ID" value="NZ_WHOD01000101.1"/>
</dbReference>
<dbReference type="AlphaFoldDB" id="A0A972K2F2"/>
<dbReference type="InterPro" id="IPR013154">
    <property type="entry name" value="ADH-like_N"/>
</dbReference>
<dbReference type="InterPro" id="IPR014188">
    <property type="entry name" value="Acrylyl-CoA_reductase_AcuI"/>
</dbReference>
<organism evidence="2 3">
    <name type="scientific">Paenibacillus foliorum</name>
    <dbReference type="NCBI Taxonomy" id="2654974"/>
    <lineage>
        <taxon>Bacteria</taxon>
        <taxon>Bacillati</taxon>
        <taxon>Bacillota</taxon>
        <taxon>Bacilli</taxon>
        <taxon>Bacillales</taxon>
        <taxon>Paenibacillaceae</taxon>
        <taxon>Paenibacillus</taxon>
    </lineage>
</organism>
<dbReference type="SMART" id="SM00829">
    <property type="entry name" value="PKS_ER"/>
    <property type="match status" value="1"/>
</dbReference>
<dbReference type="PANTHER" id="PTHR43677:SF1">
    <property type="entry name" value="ACRYLYL-COA REDUCTASE ACUI-RELATED"/>
    <property type="match status" value="1"/>
</dbReference>
<dbReference type="GO" id="GO:0043958">
    <property type="term" value="F:acryloyl-CoA reductase (NADH) activity"/>
    <property type="evidence" value="ECO:0007669"/>
    <property type="project" value="UniProtKB-EC"/>
</dbReference>
<keyword evidence="3" id="KW-1185">Reference proteome</keyword>
<dbReference type="InterPro" id="IPR013149">
    <property type="entry name" value="ADH-like_C"/>
</dbReference>
<accession>A0A972K2F2</accession>
<dbReference type="InterPro" id="IPR036291">
    <property type="entry name" value="NAD(P)-bd_dom_sf"/>
</dbReference>
<evidence type="ECO:0000259" key="1">
    <source>
        <dbReference type="SMART" id="SM00829"/>
    </source>
</evidence>
<dbReference type="Gene3D" id="3.90.180.10">
    <property type="entry name" value="Medium-chain alcohol dehydrogenases, catalytic domain"/>
    <property type="match status" value="1"/>
</dbReference>
<dbReference type="EC" id="1.3.1.95" evidence="2"/>
<dbReference type="GO" id="GO:0043957">
    <property type="term" value="F:acryloyl-CoA reductase (NADPH) activity"/>
    <property type="evidence" value="ECO:0007669"/>
    <property type="project" value="TreeGrafter"/>
</dbReference>